<dbReference type="InterPro" id="IPR016035">
    <property type="entry name" value="Acyl_Trfase/lysoPLipase"/>
</dbReference>
<feature type="short sequence motif" description="GXGXXG" evidence="4">
    <location>
        <begin position="84"/>
        <end position="89"/>
    </location>
</feature>
<dbReference type="PANTHER" id="PTHR14226:SF76">
    <property type="entry name" value="NTE FAMILY PROTEIN RSSA"/>
    <property type="match status" value="1"/>
</dbReference>
<dbReference type="Gene3D" id="3.40.1090.10">
    <property type="entry name" value="Cytosolic phospholipase A2 catalytic domain"/>
    <property type="match status" value="2"/>
</dbReference>
<dbReference type="GO" id="GO:0016787">
    <property type="term" value="F:hydrolase activity"/>
    <property type="evidence" value="ECO:0007669"/>
    <property type="project" value="UniProtKB-UniRule"/>
</dbReference>
<dbReference type="EMBL" id="JAGQHS010000117">
    <property type="protein sequence ID" value="MCA9757740.1"/>
    <property type="molecule type" value="Genomic_DNA"/>
</dbReference>
<dbReference type="AlphaFoldDB" id="A0A956NII7"/>
<feature type="active site" description="Nucleophile" evidence="4">
    <location>
        <position position="113"/>
    </location>
</feature>
<evidence type="ECO:0000313" key="6">
    <source>
        <dbReference type="EMBL" id="MCA9757740.1"/>
    </source>
</evidence>
<dbReference type="Proteomes" id="UP000739538">
    <property type="component" value="Unassembled WGS sequence"/>
</dbReference>
<gene>
    <name evidence="6" type="ORF">KDA27_18205</name>
</gene>
<feature type="short sequence motif" description="GXSXG" evidence="4">
    <location>
        <begin position="111"/>
        <end position="115"/>
    </location>
</feature>
<dbReference type="SUPFAM" id="SSF52151">
    <property type="entry name" value="FabD/lysophospholipase-like"/>
    <property type="match status" value="1"/>
</dbReference>
<proteinExistence type="predicted"/>
<evidence type="ECO:0000256" key="2">
    <source>
        <dbReference type="ARBA" id="ARBA00022963"/>
    </source>
</evidence>
<dbReference type="InterPro" id="IPR002641">
    <property type="entry name" value="PNPLA_dom"/>
</dbReference>
<dbReference type="Gene3D" id="3.10.20.310">
    <property type="entry name" value="membrane protein fhac"/>
    <property type="match status" value="1"/>
</dbReference>
<dbReference type="Gene3D" id="2.40.160.50">
    <property type="entry name" value="membrane protein fhac: a member of the omp85/tpsb transporter family"/>
    <property type="match status" value="1"/>
</dbReference>
<organism evidence="6 7">
    <name type="scientific">Eiseniibacteriota bacterium</name>
    <dbReference type="NCBI Taxonomy" id="2212470"/>
    <lineage>
        <taxon>Bacteria</taxon>
        <taxon>Candidatus Eiseniibacteriota</taxon>
    </lineage>
</organism>
<protein>
    <submittedName>
        <fullName evidence="6">Patatin-like phospholipase family protein</fullName>
    </submittedName>
</protein>
<reference evidence="6" key="1">
    <citation type="submission" date="2020-04" db="EMBL/GenBank/DDBJ databases">
        <authorList>
            <person name="Zhang T."/>
        </authorList>
    </citation>
    <scope>NUCLEOTIDE SEQUENCE</scope>
    <source>
        <strain evidence="6">HKST-UBA02</strain>
    </source>
</reference>
<keyword evidence="3 4" id="KW-0443">Lipid metabolism</keyword>
<feature type="active site" description="Proton acceptor" evidence="4">
    <location>
        <position position="256"/>
    </location>
</feature>
<sequence length="771" mass="84854">MACGRVALGADPAEAVLDVVPTPAAGSTVLAESALIAESVPMDESTSIPVAPACSTDVQTTEDEHDADAPRTLRRPRLGVVLSGGGARGLAHIGVLQALDDAGIQIDAISGNSMGAIIGGLYAVGVSPDSLQSLTKRPALFLPPNQYQSLSVFQKQRVQATTARLYFDGLEWRLPWALVNDFNINWTLFRHTAGANLEAEGDFDRLPIPFRAVALDLVSGDRVVLRGGDLARAIRSSMAIPVTFPPIREPDRLLVDAGPIDNIPIDLLASELDADRVVAVDCSLPFDVGQDIRDVTRVALRVIQILSEPCDSTAIDGWDVWIAPDLGETRSFDFSKPDSLIRAGRRATSRKVPAIRAVLTPQELVDGPGKLTEKRLEEPTEPVDPESLYVSWVRLTGRQNSFSWVPRSELGIKPGDRFSFDRFERGLRRIYASDLYESVWPSLSRTSADSVGIVLTLVEKAPASVGITLLYDSIRNMNVAVEVSRQNLLRLGETLYLDGYLGNFVEGVEGGVRSSAVRGFPLAFDLTFHSVSHQYHRDDNGAFERRSLGVEVSTGTLVGRSGLFLSGWRFWEGRGRGSREVEDWQKINHTYFAELIVDDTDARNLPRSGTYLEMEYQTRFDHELKVAGQSLSAEGATTRSFGSVSLTPSASFGWTKEDDDVPFRYQHRLDLTRSSWGRFERDLYAPEVAKAGLTLAYHFPYEAVLFARGSAGLWSPSLEQLDQQKAIRGAEFGFLQRTPVGPFEIGVAAEEYRRPFYFVQVGHELLNSVFF</sequence>
<accession>A0A956NII7</accession>
<keyword evidence="1 4" id="KW-0378">Hydrolase</keyword>
<evidence type="ECO:0000313" key="7">
    <source>
        <dbReference type="Proteomes" id="UP000739538"/>
    </source>
</evidence>
<evidence type="ECO:0000256" key="4">
    <source>
        <dbReference type="PROSITE-ProRule" id="PRU01161"/>
    </source>
</evidence>
<name>A0A956NII7_UNCEI</name>
<evidence type="ECO:0000259" key="5">
    <source>
        <dbReference type="PROSITE" id="PS51635"/>
    </source>
</evidence>
<comment type="caution">
    <text evidence="4">Lacks conserved residue(s) required for the propagation of feature annotation.</text>
</comment>
<dbReference type="InterPro" id="IPR050301">
    <property type="entry name" value="NTE"/>
</dbReference>
<feature type="domain" description="PNPLA" evidence="5">
    <location>
        <begin position="80"/>
        <end position="269"/>
    </location>
</feature>
<dbReference type="GO" id="GO:0016042">
    <property type="term" value="P:lipid catabolic process"/>
    <property type="evidence" value="ECO:0007669"/>
    <property type="project" value="UniProtKB-UniRule"/>
</dbReference>
<keyword evidence="2 4" id="KW-0442">Lipid degradation</keyword>
<evidence type="ECO:0000256" key="3">
    <source>
        <dbReference type="ARBA" id="ARBA00023098"/>
    </source>
</evidence>
<dbReference type="Pfam" id="PF01734">
    <property type="entry name" value="Patatin"/>
    <property type="match status" value="1"/>
</dbReference>
<reference evidence="6" key="2">
    <citation type="journal article" date="2021" name="Microbiome">
        <title>Successional dynamics and alternative stable states in a saline activated sludge microbial community over 9 years.</title>
        <authorList>
            <person name="Wang Y."/>
            <person name="Ye J."/>
            <person name="Ju F."/>
            <person name="Liu L."/>
            <person name="Boyd J.A."/>
            <person name="Deng Y."/>
            <person name="Parks D.H."/>
            <person name="Jiang X."/>
            <person name="Yin X."/>
            <person name="Woodcroft B.J."/>
            <person name="Tyson G.W."/>
            <person name="Hugenholtz P."/>
            <person name="Polz M.F."/>
            <person name="Zhang T."/>
        </authorList>
    </citation>
    <scope>NUCLEOTIDE SEQUENCE</scope>
    <source>
        <strain evidence="6">HKST-UBA02</strain>
    </source>
</reference>
<dbReference type="PANTHER" id="PTHR14226">
    <property type="entry name" value="NEUROPATHY TARGET ESTERASE/SWISS CHEESE D.MELANOGASTER"/>
    <property type="match status" value="1"/>
</dbReference>
<evidence type="ECO:0000256" key="1">
    <source>
        <dbReference type="ARBA" id="ARBA00022801"/>
    </source>
</evidence>
<comment type="caution">
    <text evidence="6">The sequence shown here is derived from an EMBL/GenBank/DDBJ whole genome shotgun (WGS) entry which is preliminary data.</text>
</comment>
<dbReference type="CDD" id="cd07205">
    <property type="entry name" value="Pat_PNPLA6_PNPLA7_NTE1_like"/>
    <property type="match status" value="1"/>
</dbReference>
<dbReference type="PROSITE" id="PS51635">
    <property type="entry name" value="PNPLA"/>
    <property type="match status" value="1"/>
</dbReference>